<comment type="caution">
    <text evidence="9">The sequence shown here is derived from an EMBL/GenBank/DDBJ whole genome shotgun (WGS) entry which is preliminary data.</text>
</comment>
<dbReference type="SUPFAM" id="SSF140931">
    <property type="entry name" value="Fic-like"/>
    <property type="match status" value="1"/>
</dbReference>
<dbReference type="InterPro" id="IPR003812">
    <property type="entry name" value="Fido"/>
</dbReference>
<evidence type="ECO:0000313" key="9">
    <source>
        <dbReference type="EMBL" id="PSL38401.1"/>
    </source>
</evidence>
<comment type="catalytic activity">
    <reaction evidence="7">
        <text>L-tyrosyl-[protein] + ATP = O-(5'-adenylyl)-L-tyrosyl-[protein] + diphosphate</text>
        <dbReference type="Rhea" id="RHEA:54288"/>
        <dbReference type="Rhea" id="RHEA-COMP:10136"/>
        <dbReference type="Rhea" id="RHEA-COMP:13846"/>
        <dbReference type="ChEBI" id="CHEBI:30616"/>
        <dbReference type="ChEBI" id="CHEBI:33019"/>
        <dbReference type="ChEBI" id="CHEBI:46858"/>
        <dbReference type="ChEBI" id="CHEBI:83624"/>
        <dbReference type="EC" id="2.7.7.108"/>
    </reaction>
</comment>
<dbReference type="OrthoDB" id="9813719at2"/>
<name>A0A2P8GWQ4_9MICO</name>
<reference evidence="10 12" key="2">
    <citation type="submission" date="2018-12" db="EMBL/GenBank/DDBJ databases">
        <authorList>
            <person name="hu s."/>
            <person name="Xu Y."/>
            <person name="Xu B."/>
            <person name="Li F."/>
        </authorList>
    </citation>
    <scope>NUCLEOTIDE SEQUENCE [LARGE SCALE GENOMIC DNA]</scope>
    <source>
        <strain evidence="10 12">KSW2-17</strain>
    </source>
</reference>
<protein>
    <recommendedName>
        <fullName evidence="5">protein adenylyltransferase</fullName>
        <ecNumber evidence="5">2.7.7.108</ecNumber>
    </recommendedName>
</protein>
<evidence type="ECO:0000256" key="7">
    <source>
        <dbReference type="ARBA" id="ARBA00048696"/>
    </source>
</evidence>
<evidence type="ECO:0000256" key="3">
    <source>
        <dbReference type="ARBA" id="ARBA00022741"/>
    </source>
</evidence>
<dbReference type="GO" id="GO:0070733">
    <property type="term" value="F:AMPylase activity"/>
    <property type="evidence" value="ECO:0007669"/>
    <property type="project" value="UniProtKB-EC"/>
</dbReference>
<evidence type="ECO:0000313" key="12">
    <source>
        <dbReference type="Proteomes" id="UP000268291"/>
    </source>
</evidence>
<sequence>MTTDRPWEKGTHAERWDGYLIESGSSVLRNLVGATSEAHLRDAENDFVEYRLVELRERPQLIVRTFDLPHILSIHRQLFQDVYAWAGQLRTVGLAKGGGESFMPPAEITRPILHVAARIRETDRLGLVSDDDLPTEIAYLYDYLNFAHPFREGNGRTQREFFSHLVEAAGYSIDWNGVDRDALHHACHVARNDSDDGPLRQIFTRIVSHDLGATPLGSMDEERETR</sequence>
<dbReference type="InterPro" id="IPR036597">
    <property type="entry name" value="Fido-like_dom_sf"/>
</dbReference>
<keyword evidence="2" id="KW-0548">Nucleotidyltransferase</keyword>
<reference evidence="9 11" key="1">
    <citation type="submission" date="2018-03" db="EMBL/GenBank/DDBJ databases">
        <title>Genomic Encyclopedia of Archaeal and Bacterial Type Strains, Phase II (KMG-II): from individual species to whole genera.</title>
        <authorList>
            <person name="Goeker M."/>
        </authorList>
    </citation>
    <scope>NUCLEOTIDE SEQUENCE [LARGE SCALE GENOMIC DNA]</scope>
    <source>
        <strain evidence="9 11">DSM 21548</strain>
    </source>
</reference>
<dbReference type="RefSeq" id="WP_106563425.1">
    <property type="nucleotide sequence ID" value="NZ_PYAU01000001.1"/>
</dbReference>
<dbReference type="GO" id="GO:0051302">
    <property type="term" value="P:regulation of cell division"/>
    <property type="evidence" value="ECO:0007669"/>
    <property type="project" value="TreeGrafter"/>
</dbReference>
<evidence type="ECO:0000256" key="4">
    <source>
        <dbReference type="ARBA" id="ARBA00022840"/>
    </source>
</evidence>
<dbReference type="PROSITE" id="PS51459">
    <property type="entry name" value="FIDO"/>
    <property type="match status" value="1"/>
</dbReference>
<dbReference type="EC" id="2.7.7.108" evidence="5"/>
<evidence type="ECO:0000256" key="2">
    <source>
        <dbReference type="ARBA" id="ARBA00022695"/>
    </source>
</evidence>
<keyword evidence="4" id="KW-0067">ATP-binding</keyword>
<accession>A0A2P8GWQ4</accession>
<proteinExistence type="predicted"/>
<evidence type="ECO:0000259" key="8">
    <source>
        <dbReference type="PROSITE" id="PS51459"/>
    </source>
</evidence>
<organism evidence="9 11">
    <name type="scientific">Labedella gwakjiensis</name>
    <dbReference type="NCBI Taxonomy" id="390269"/>
    <lineage>
        <taxon>Bacteria</taxon>
        <taxon>Bacillati</taxon>
        <taxon>Actinomycetota</taxon>
        <taxon>Actinomycetes</taxon>
        <taxon>Micrococcales</taxon>
        <taxon>Microbacteriaceae</taxon>
        <taxon>Labedella</taxon>
    </lineage>
</organism>
<dbReference type="PANTHER" id="PTHR39560:SF1">
    <property type="entry name" value="PROTEIN ADENYLYLTRANSFERASE FIC-RELATED"/>
    <property type="match status" value="1"/>
</dbReference>
<keyword evidence="3" id="KW-0547">Nucleotide-binding</keyword>
<evidence type="ECO:0000313" key="11">
    <source>
        <dbReference type="Proteomes" id="UP000241203"/>
    </source>
</evidence>
<comment type="catalytic activity">
    <reaction evidence="6">
        <text>L-threonyl-[protein] + ATP = 3-O-(5'-adenylyl)-L-threonyl-[protein] + diphosphate</text>
        <dbReference type="Rhea" id="RHEA:54292"/>
        <dbReference type="Rhea" id="RHEA-COMP:11060"/>
        <dbReference type="Rhea" id="RHEA-COMP:13847"/>
        <dbReference type="ChEBI" id="CHEBI:30013"/>
        <dbReference type="ChEBI" id="CHEBI:30616"/>
        <dbReference type="ChEBI" id="CHEBI:33019"/>
        <dbReference type="ChEBI" id="CHEBI:138113"/>
        <dbReference type="EC" id="2.7.7.108"/>
    </reaction>
</comment>
<dbReference type="Pfam" id="PF02661">
    <property type="entry name" value="Fic"/>
    <property type="match status" value="1"/>
</dbReference>
<feature type="domain" description="Fido" evidence="8">
    <location>
        <begin position="66"/>
        <end position="205"/>
    </location>
</feature>
<dbReference type="PANTHER" id="PTHR39560">
    <property type="entry name" value="PROTEIN ADENYLYLTRANSFERASE FIC-RELATED"/>
    <property type="match status" value="1"/>
</dbReference>
<evidence type="ECO:0000256" key="5">
    <source>
        <dbReference type="ARBA" id="ARBA00034531"/>
    </source>
</evidence>
<dbReference type="EMBL" id="RZGY01000001">
    <property type="protein sequence ID" value="RUQ87072.1"/>
    <property type="molecule type" value="Genomic_DNA"/>
</dbReference>
<keyword evidence="12" id="KW-1185">Reference proteome</keyword>
<evidence type="ECO:0000256" key="1">
    <source>
        <dbReference type="ARBA" id="ARBA00022679"/>
    </source>
</evidence>
<dbReference type="Proteomes" id="UP000241203">
    <property type="component" value="Unassembled WGS sequence"/>
</dbReference>
<dbReference type="Proteomes" id="UP000268291">
    <property type="component" value="Unassembled WGS sequence"/>
</dbReference>
<dbReference type="AlphaFoldDB" id="A0A2P8GWQ4"/>
<dbReference type="EMBL" id="PYAU01000001">
    <property type="protein sequence ID" value="PSL38401.1"/>
    <property type="molecule type" value="Genomic_DNA"/>
</dbReference>
<dbReference type="Gene3D" id="1.10.3290.10">
    <property type="entry name" value="Fido-like domain"/>
    <property type="match status" value="1"/>
</dbReference>
<dbReference type="GO" id="GO:0005524">
    <property type="term" value="F:ATP binding"/>
    <property type="evidence" value="ECO:0007669"/>
    <property type="project" value="UniProtKB-KW"/>
</dbReference>
<keyword evidence="1" id="KW-0808">Transferase</keyword>
<evidence type="ECO:0000256" key="6">
    <source>
        <dbReference type="ARBA" id="ARBA00047939"/>
    </source>
</evidence>
<evidence type="ECO:0000313" key="10">
    <source>
        <dbReference type="EMBL" id="RUQ87072.1"/>
    </source>
</evidence>
<gene>
    <name evidence="9" type="ORF">CLV49_2023</name>
    <name evidence="10" type="ORF">ELQ93_09095</name>
</gene>